<dbReference type="AlphaFoldDB" id="A0A507R3Z7"/>
<dbReference type="EMBL" id="VIFY01000021">
    <property type="protein sequence ID" value="TQB75315.1"/>
    <property type="molecule type" value="Genomic_DNA"/>
</dbReference>
<dbReference type="PANTHER" id="PTHR38705:SF1">
    <property type="entry name" value="PROTEIN RDS1"/>
    <property type="match status" value="1"/>
</dbReference>
<evidence type="ECO:0000313" key="3">
    <source>
        <dbReference type="Proteomes" id="UP000319663"/>
    </source>
</evidence>
<evidence type="ECO:0000313" key="2">
    <source>
        <dbReference type="EMBL" id="TQB75315.1"/>
    </source>
</evidence>
<dbReference type="InterPro" id="IPR039254">
    <property type="entry name" value="Rds1"/>
</dbReference>
<keyword evidence="1" id="KW-0732">Signal</keyword>
<name>A0A507R3Z7_MONPU</name>
<evidence type="ECO:0000256" key="1">
    <source>
        <dbReference type="SAM" id="SignalP"/>
    </source>
</evidence>
<accession>A0A507R3Z7</accession>
<comment type="caution">
    <text evidence="2">The sequence shown here is derived from an EMBL/GenBank/DDBJ whole genome shotgun (WGS) entry which is preliminary data.</text>
</comment>
<evidence type="ECO:0008006" key="4">
    <source>
        <dbReference type="Google" id="ProtNLM"/>
    </source>
</evidence>
<proteinExistence type="predicted"/>
<feature type="chain" id="PRO_5021403301" description="Protein rds1" evidence="1">
    <location>
        <begin position="19"/>
        <end position="481"/>
    </location>
</feature>
<keyword evidence="3" id="KW-1185">Reference proteome</keyword>
<feature type="signal peptide" evidence="1">
    <location>
        <begin position="1"/>
        <end position="18"/>
    </location>
</feature>
<dbReference type="Proteomes" id="UP000319663">
    <property type="component" value="Unassembled WGS sequence"/>
</dbReference>
<reference evidence="2 3" key="1">
    <citation type="submission" date="2019-06" db="EMBL/GenBank/DDBJ databases">
        <title>Wine fermentation using esterase from Monascus purpureus.</title>
        <authorList>
            <person name="Geng C."/>
            <person name="Zhang Y."/>
        </authorList>
    </citation>
    <scope>NUCLEOTIDE SEQUENCE [LARGE SCALE GENOMIC DNA]</scope>
    <source>
        <strain evidence="2">HQ1</strain>
    </source>
</reference>
<protein>
    <recommendedName>
        <fullName evidence="4">Protein rds1</fullName>
    </recommendedName>
</protein>
<dbReference type="STRING" id="5098.A0A507R3Z7"/>
<dbReference type="OrthoDB" id="2098436at2759"/>
<dbReference type="PANTHER" id="PTHR38705">
    <property type="entry name" value="PROTEIN RDS1"/>
    <property type="match status" value="1"/>
</dbReference>
<dbReference type="Pfam" id="PF13668">
    <property type="entry name" value="Ferritin_2"/>
    <property type="match status" value="1"/>
</dbReference>
<organism evidence="2 3">
    <name type="scientific">Monascus purpureus</name>
    <name type="common">Red mold</name>
    <name type="synonym">Monascus anka</name>
    <dbReference type="NCBI Taxonomy" id="5098"/>
    <lineage>
        <taxon>Eukaryota</taxon>
        <taxon>Fungi</taxon>
        <taxon>Dikarya</taxon>
        <taxon>Ascomycota</taxon>
        <taxon>Pezizomycotina</taxon>
        <taxon>Eurotiomycetes</taxon>
        <taxon>Eurotiomycetidae</taxon>
        <taxon>Eurotiales</taxon>
        <taxon>Aspergillaceae</taxon>
        <taxon>Monascus</taxon>
    </lineage>
</organism>
<sequence>MNRLSVIGLLGWLPYSWASPAAHFARAPTSGVPTPPLSSAPVVIVPTSIPHTSFSGTPSVTGAVNASSVGSGIPSLGLSPAATTYPSDGSLHDAEPAPYVPAGGLGTNGTTPVYNAKSDFDFESLSLALYQEYVELDLFHYGLARFSVQDFQAAGLSAEDRFLIEFMANQELGHATMLTNILGAAAPRQCTYNYPFTTVQEFIDFSQKITRIGESGVYGFISHLDSREAAILLTQSITTEARQQMIFRQFEGLFPMPVWFEVGVPQSWAWTLLSPYISSCPDNQTRLAWQNFPALRILNQPNPARAGKSVGNAAITNSTITNSTTFGLNETISSGTNTLNSTVAANSSCVNSTSMGGSCHPAITHNRTTPLSWPGRQVWLSWETPGRPVGPNNSYITATTAGSPRYVAWASQLNVTYSALTLSNSTSGYTIQPNLETYAGDPAINGTVFIAITDTDLFVTPFNISLLNPHVVAGPGLYQAG</sequence>
<gene>
    <name evidence="2" type="ORF">MPDQ_003291</name>
</gene>